<keyword evidence="3" id="KW-1185">Reference proteome</keyword>
<evidence type="ECO:0000313" key="3">
    <source>
        <dbReference type="Proteomes" id="UP000010473"/>
    </source>
</evidence>
<keyword evidence="1" id="KW-1133">Transmembrane helix</keyword>
<dbReference type="InterPro" id="IPR018247">
    <property type="entry name" value="EF_Hand_1_Ca_BS"/>
</dbReference>
<reference evidence="3" key="1">
    <citation type="journal article" date="2013" name="Proc. Natl. Acad. Sci. U.S.A.">
        <title>Improving the coverage of the cyanobacterial phylum using diversity-driven genome sequencing.</title>
        <authorList>
            <person name="Shih P.M."/>
            <person name="Wu D."/>
            <person name="Latifi A."/>
            <person name="Axen S.D."/>
            <person name="Fewer D.P."/>
            <person name="Talla E."/>
            <person name="Calteau A."/>
            <person name="Cai F."/>
            <person name="Tandeau de Marsac N."/>
            <person name="Rippka R."/>
            <person name="Herdman M."/>
            <person name="Sivonen K."/>
            <person name="Coursin T."/>
            <person name="Laurent T."/>
            <person name="Goodwin L."/>
            <person name="Nolan M."/>
            <person name="Davenport K.W."/>
            <person name="Han C.S."/>
            <person name="Rubin E.M."/>
            <person name="Eisen J.A."/>
            <person name="Woyke T."/>
            <person name="Gugger M."/>
            <person name="Kerfeld C.A."/>
        </authorList>
    </citation>
    <scope>NUCLEOTIDE SEQUENCE [LARGE SCALE GENOMIC DNA]</scope>
    <source>
        <strain evidence="3">ATCC 29371 / PCC 7437</strain>
    </source>
</reference>
<evidence type="ECO:0000256" key="1">
    <source>
        <dbReference type="SAM" id="Phobius"/>
    </source>
</evidence>
<name>K9XQN3_STAC7</name>
<keyword evidence="1" id="KW-0812">Transmembrane</keyword>
<gene>
    <name evidence="2" type="ordered locus">Sta7437_0811</name>
</gene>
<dbReference type="AlphaFoldDB" id="K9XQN3"/>
<protein>
    <recommendedName>
        <fullName evidence="4">EF-hand domain-containing protein</fullName>
    </recommendedName>
</protein>
<evidence type="ECO:0000313" key="2">
    <source>
        <dbReference type="EMBL" id="AFZ34399.1"/>
    </source>
</evidence>
<evidence type="ECO:0008006" key="4">
    <source>
        <dbReference type="Google" id="ProtNLM"/>
    </source>
</evidence>
<dbReference type="PROSITE" id="PS00018">
    <property type="entry name" value="EF_HAND_1"/>
    <property type="match status" value="1"/>
</dbReference>
<dbReference type="EMBL" id="CP003653">
    <property type="protein sequence ID" value="AFZ34399.1"/>
    <property type="molecule type" value="Genomic_DNA"/>
</dbReference>
<feature type="transmembrane region" description="Helical" evidence="1">
    <location>
        <begin position="6"/>
        <end position="28"/>
    </location>
</feature>
<keyword evidence="1" id="KW-0472">Membrane</keyword>
<proteinExistence type="predicted"/>
<dbReference type="RefSeq" id="WP_015192072.1">
    <property type="nucleotide sequence ID" value="NC_019748.1"/>
</dbReference>
<dbReference type="KEGG" id="scs:Sta7437_0811"/>
<dbReference type="Proteomes" id="UP000010473">
    <property type="component" value="Chromosome"/>
</dbReference>
<organism evidence="2 3">
    <name type="scientific">Stanieria cyanosphaera (strain ATCC 29371 / PCC 7437)</name>
    <dbReference type="NCBI Taxonomy" id="111780"/>
    <lineage>
        <taxon>Bacteria</taxon>
        <taxon>Bacillati</taxon>
        <taxon>Cyanobacteriota</taxon>
        <taxon>Cyanophyceae</taxon>
        <taxon>Pleurocapsales</taxon>
        <taxon>Dermocarpellaceae</taxon>
        <taxon>Stanieria</taxon>
    </lineage>
</organism>
<dbReference type="OrthoDB" id="9822934at2"/>
<accession>K9XQN3</accession>
<sequence>MTSQYYWGITFPSAIPISVASLLLCLGISKPAFGSYFNFSRDYRNGLEKIKLAGKFQAKDLNGDNKISLTEVKSFEGMIVSQSELQPQIFSVFDLIKPKEEIQFEKFNYDLKTNNLQFVIRTLEQDRSNLINSINSYWQVDFQSELDSFKTIDNSLVALDYQGTGLTSEQSKNPSGLDSLVVLLILTLMFFRISQQIQAETKTNKEQQLKLSTYQEKWE</sequence>
<dbReference type="HOGENOM" id="CLU_1260809_0_0_3"/>